<dbReference type="InterPro" id="IPR004345">
    <property type="entry name" value="TB2_DP1_HVA22"/>
</dbReference>
<gene>
    <name evidence="3" type="ORF">CSSPTR1EN2_LOCUS18097</name>
</gene>
<evidence type="ECO:0000256" key="1">
    <source>
        <dbReference type="RuleBase" id="RU362006"/>
    </source>
</evidence>
<comment type="similarity">
    <text evidence="1">Belongs to the DP1 family.</text>
</comment>
<dbReference type="Proteomes" id="UP001497512">
    <property type="component" value="Chromosome 5"/>
</dbReference>
<feature type="compositionally biased region" description="Low complexity" evidence="2">
    <location>
        <begin position="179"/>
        <end position="189"/>
    </location>
</feature>
<evidence type="ECO:0000313" key="3">
    <source>
        <dbReference type="EMBL" id="CAK9226154.1"/>
    </source>
</evidence>
<evidence type="ECO:0000256" key="2">
    <source>
        <dbReference type="SAM" id="MobiDB-lite"/>
    </source>
</evidence>
<organism evidence="3 4">
    <name type="scientific">Sphagnum troendelagicum</name>
    <dbReference type="NCBI Taxonomy" id="128251"/>
    <lineage>
        <taxon>Eukaryota</taxon>
        <taxon>Viridiplantae</taxon>
        <taxon>Streptophyta</taxon>
        <taxon>Embryophyta</taxon>
        <taxon>Bryophyta</taxon>
        <taxon>Sphagnophytina</taxon>
        <taxon>Sphagnopsida</taxon>
        <taxon>Sphagnales</taxon>
        <taxon>Sphagnaceae</taxon>
        <taxon>Sphagnum</taxon>
    </lineage>
</organism>
<sequence>MALLGSALGGEVGLRLLLSPATSHVIVRTACTVVGIGFPVYSTHKAIERKSPAEQEQWLVYWAVYGCFSVAEVFSDQLLSWCPFYYHVKFVFLVWLQLPSSSGSQQLYISLLRPILLKHQAKLDRIVDGTRNEMSKFIVSHQQEIQAVKGIVTKLASTVYQAGQDALQTARGEAVRPGSSSTSSEATTTPFVDDQAGVNDTLDDWVHT</sequence>
<accession>A0ABP0UNL3</accession>
<dbReference type="PANTHER" id="PTHR12300:SF176">
    <property type="entry name" value="HVA22-LIKE PROTEIN"/>
    <property type="match status" value="1"/>
</dbReference>
<comment type="subcellular location">
    <subcellularLocation>
        <location evidence="1">Membrane</location>
        <topology evidence="1">Multi-pass membrane protein</topology>
    </subcellularLocation>
</comment>
<reference evidence="3" key="1">
    <citation type="submission" date="2024-02" db="EMBL/GenBank/DDBJ databases">
        <authorList>
            <consortium name="ELIXIR-Norway"/>
            <consortium name="Elixir Norway"/>
        </authorList>
    </citation>
    <scope>NUCLEOTIDE SEQUENCE</scope>
</reference>
<feature type="region of interest" description="Disordered" evidence="2">
    <location>
        <begin position="170"/>
        <end position="208"/>
    </location>
</feature>
<protein>
    <recommendedName>
        <fullName evidence="1">HVA22-like protein</fullName>
    </recommendedName>
</protein>
<proteinExistence type="inferred from homology"/>
<dbReference type="EMBL" id="OZ019897">
    <property type="protein sequence ID" value="CAK9226154.1"/>
    <property type="molecule type" value="Genomic_DNA"/>
</dbReference>
<dbReference type="Pfam" id="PF03134">
    <property type="entry name" value="TB2_DP1_HVA22"/>
    <property type="match status" value="1"/>
</dbReference>
<evidence type="ECO:0000313" key="4">
    <source>
        <dbReference type="Proteomes" id="UP001497512"/>
    </source>
</evidence>
<dbReference type="PANTHER" id="PTHR12300">
    <property type="entry name" value="HVA22-LIKE PROTEINS"/>
    <property type="match status" value="1"/>
</dbReference>
<name>A0ABP0UNL3_9BRYO</name>
<keyword evidence="4" id="KW-1185">Reference proteome</keyword>